<sequence length="839" mass="96262">MANDDPILTIMRFIPKHETVKKYDAILPDTLTNQAMKKSDAYKTYYDFAIGKVISKPKYVRRSTREKTDQAPKASPGKRLKATAKVAKSRKKKLPSRGLETLSGVALSKAKQMNITIKRSKTQFYISQASSSGAHEGTDVIPRTESNYNGDDFVYPKLSTFDEEERHEEKLDKKEEGSDQRFHTPSYFESTNDEAYDEVTQRDNVKEEKLDEGKTNEEEEVNELYNDVNINLKGRDTKMTNGSSVSSGFISNMLNPNSDACIDSILNLNIESTSLVDVPVTSNYEIPPSSVTTIPPPLIPLIHPLQQTPVFTPTITPSTSLQNLLTFGSLFKFEDRVKALEDDFSEFKQTNLFAEVVSSIPSIVDTDEAQAENEYFINKLDENIKKIIKEQVKVQVKEQVSKISPRIEKFINKQLEAKVLTRSSNKSRTSHAVASNLFELELKKILIDKMKSSKSIYQSDQQKTLYNALIGTYETEKVILETYGDTVTFKRRRDDEDEEKKNPSLDQTGGLREEELEQNTKEEVHTVKDLEEPAHQEFETGFIKDHIVDEITRHPDWFHKPVKPPTLDPGPTFELMKGSCKSLVELEYFLEEVYKAATDQLDWNNPERQQYSHDLRNPLPLIPNSRGCRVIPFHQFINNDLAYLSRGVSSRTYATLVTKTKAANYEHIKWIEDLSTWNLLVMSTLETESLLLRSLRLSNDTIKHLEWITIRRDDDKLYTFKEGNYNKFCLQDIEDMLILLVQGKLTNLNIEECLALGVSLRMFTRSIVIQRRVEDLQLGVKSYQKKLNLVKLDTYRSDLKRKTPYIAYFNPIENPNEVSATNNLKRGRQGKSRSYDSGY</sequence>
<evidence type="ECO:0000313" key="2">
    <source>
        <dbReference type="EMBL" id="GEU32476.1"/>
    </source>
</evidence>
<evidence type="ECO:0008006" key="3">
    <source>
        <dbReference type="Google" id="ProtNLM"/>
    </source>
</evidence>
<feature type="compositionally biased region" description="Basic and acidic residues" evidence="1">
    <location>
        <begin position="167"/>
        <end position="182"/>
    </location>
</feature>
<gene>
    <name evidence="2" type="ORF">Tci_004454</name>
</gene>
<proteinExistence type="predicted"/>
<comment type="caution">
    <text evidence="2">The sequence shown here is derived from an EMBL/GenBank/DDBJ whole genome shotgun (WGS) entry which is preliminary data.</text>
</comment>
<name>A0A6L2J6J0_TANCI</name>
<feature type="compositionally biased region" description="Basic and acidic residues" evidence="1">
    <location>
        <begin position="199"/>
        <end position="216"/>
    </location>
</feature>
<feature type="region of interest" description="Disordered" evidence="1">
    <location>
        <begin position="161"/>
        <end position="219"/>
    </location>
</feature>
<dbReference type="EMBL" id="BKCJ010000360">
    <property type="protein sequence ID" value="GEU32476.1"/>
    <property type="molecule type" value="Genomic_DNA"/>
</dbReference>
<organism evidence="2">
    <name type="scientific">Tanacetum cinerariifolium</name>
    <name type="common">Dalmatian daisy</name>
    <name type="synonym">Chrysanthemum cinerariifolium</name>
    <dbReference type="NCBI Taxonomy" id="118510"/>
    <lineage>
        <taxon>Eukaryota</taxon>
        <taxon>Viridiplantae</taxon>
        <taxon>Streptophyta</taxon>
        <taxon>Embryophyta</taxon>
        <taxon>Tracheophyta</taxon>
        <taxon>Spermatophyta</taxon>
        <taxon>Magnoliopsida</taxon>
        <taxon>eudicotyledons</taxon>
        <taxon>Gunneridae</taxon>
        <taxon>Pentapetalae</taxon>
        <taxon>asterids</taxon>
        <taxon>campanulids</taxon>
        <taxon>Asterales</taxon>
        <taxon>Asteraceae</taxon>
        <taxon>Asteroideae</taxon>
        <taxon>Anthemideae</taxon>
        <taxon>Anthemidinae</taxon>
        <taxon>Tanacetum</taxon>
    </lineage>
</organism>
<accession>A0A6L2J6J0</accession>
<feature type="region of interest" description="Disordered" evidence="1">
    <location>
        <begin position="59"/>
        <end position="80"/>
    </location>
</feature>
<reference evidence="2" key="1">
    <citation type="journal article" date="2019" name="Sci. Rep.">
        <title>Draft genome of Tanacetum cinerariifolium, the natural source of mosquito coil.</title>
        <authorList>
            <person name="Yamashiro T."/>
            <person name="Shiraishi A."/>
            <person name="Satake H."/>
            <person name="Nakayama K."/>
        </authorList>
    </citation>
    <scope>NUCLEOTIDE SEQUENCE</scope>
</reference>
<feature type="region of interest" description="Disordered" evidence="1">
    <location>
        <begin position="492"/>
        <end position="531"/>
    </location>
</feature>
<feature type="compositionally biased region" description="Basic and acidic residues" evidence="1">
    <location>
        <begin position="518"/>
        <end position="531"/>
    </location>
</feature>
<feature type="region of interest" description="Disordered" evidence="1">
    <location>
        <begin position="133"/>
        <end position="152"/>
    </location>
</feature>
<dbReference type="AlphaFoldDB" id="A0A6L2J6J0"/>
<evidence type="ECO:0000256" key="1">
    <source>
        <dbReference type="SAM" id="MobiDB-lite"/>
    </source>
</evidence>
<protein>
    <recommendedName>
        <fullName evidence="3">Retrovirus-related Pol polyprotein from transposon TNT 1-94</fullName>
    </recommendedName>
</protein>
<feature type="region of interest" description="Disordered" evidence="1">
    <location>
        <begin position="819"/>
        <end position="839"/>
    </location>
</feature>